<dbReference type="GeneID" id="3702848"/>
<dbReference type="PANTHER" id="PTHR32089">
    <property type="entry name" value="METHYL-ACCEPTING CHEMOTAXIS PROTEIN MCPB"/>
    <property type="match status" value="1"/>
</dbReference>
<evidence type="ECO:0000256" key="5">
    <source>
        <dbReference type="SAM" id="MobiDB-lite"/>
    </source>
</evidence>
<dbReference type="GO" id="GO:0006935">
    <property type="term" value="P:chemotaxis"/>
    <property type="evidence" value="ECO:0007669"/>
    <property type="project" value="InterPro"/>
</dbReference>
<dbReference type="InterPro" id="IPR004090">
    <property type="entry name" value="Chemotax_Me-accpt_rcpt"/>
</dbReference>
<dbReference type="STRING" id="348780.NP_1642A"/>
<gene>
    <name evidence="7" type="primary">htr34</name>
    <name evidence="7" type="ordered locus">NP_1642A</name>
</gene>
<dbReference type="GO" id="GO:0016020">
    <property type="term" value="C:membrane"/>
    <property type="evidence" value="ECO:0007669"/>
    <property type="project" value="InterPro"/>
</dbReference>
<dbReference type="CDD" id="cd11386">
    <property type="entry name" value="MCP_signal"/>
    <property type="match status" value="1"/>
</dbReference>
<dbReference type="PROSITE" id="PS50111">
    <property type="entry name" value="CHEMOTAXIS_TRANSDUC_2"/>
    <property type="match status" value="1"/>
</dbReference>
<dbReference type="Proteomes" id="UP000002698">
    <property type="component" value="Chromosome"/>
</dbReference>
<feature type="region of interest" description="Disordered" evidence="5">
    <location>
        <begin position="501"/>
        <end position="523"/>
    </location>
</feature>
<accession>A0A1U7EV81</accession>
<dbReference type="eggNOG" id="arCOG02325">
    <property type="taxonomic scope" value="Archaea"/>
</dbReference>
<dbReference type="SMART" id="SM00283">
    <property type="entry name" value="MA"/>
    <property type="match status" value="1"/>
</dbReference>
<evidence type="ECO:0000259" key="6">
    <source>
        <dbReference type="PROSITE" id="PS50111"/>
    </source>
</evidence>
<dbReference type="PANTHER" id="PTHR32089:SF112">
    <property type="entry name" value="LYSOZYME-LIKE PROTEIN-RELATED"/>
    <property type="match status" value="1"/>
</dbReference>
<evidence type="ECO:0000313" key="8">
    <source>
        <dbReference type="Proteomes" id="UP000002698"/>
    </source>
</evidence>
<dbReference type="KEGG" id="nph:NP_1642A"/>
<feature type="domain" description="Methyl-accepting transducer" evidence="6">
    <location>
        <begin position="28"/>
        <end position="264"/>
    </location>
</feature>
<organism evidence="7 8">
    <name type="scientific">Natronomonas pharaonis (strain ATCC 35678 / DSM 2160 / CIP 103997 / JCM 8858 / NBRC 14720 / NCIMB 2260 / Gabara)</name>
    <name type="common">Halobacterium pharaonis</name>
    <dbReference type="NCBI Taxonomy" id="348780"/>
    <lineage>
        <taxon>Archaea</taxon>
        <taxon>Methanobacteriati</taxon>
        <taxon>Methanobacteriota</taxon>
        <taxon>Stenosarchaea group</taxon>
        <taxon>Halobacteria</taxon>
        <taxon>Halobacteriales</taxon>
        <taxon>Natronomonadaceae</taxon>
        <taxon>Natronomonas</taxon>
    </lineage>
</organism>
<dbReference type="Gene3D" id="1.10.287.950">
    <property type="entry name" value="Methyl-accepting chemotaxis protein"/>
    <property type="match status" value="1"/>
</dbReference>
<comment type="similarity">
    <text evidence="2">Belongs to the methyl-accepting chemotaxis (MCP) protein family.</text>
</comment>
<dbReference type="GO" id="GO:0007165">
    <property type="term" value="P:signal transduction"/>
    <property type="evidence" value="ECO:0007669"/>
    <property type="project" value="UniProtKB-KW"/>
</dbReference>
<dbReference type="RefSeq" id="WP_011322546.1">
    <property type="nucleotide sequence ID" value="NC_007426.1"/>
</dbReference>
<evidence type="ECO:0000256" key="4">
    <source>
        <dbReference type="SAM" id="Coils"/>
    </source>
</evidence>
<keyword evidence="8" id="KW-1185">Reference proteome</keyword>
<sequence length="523" mass="55134">MSSLEPGVDAEDDGVVVDDQMIANAEGALDVVRTASETVDAELGDIVDRTEKQAAEAESVVDEIGDLSASIEEVASTADEVSDQAEEAADRTADGREAAQEAIGVMEDVRAAGTEAGEEVERLVEKIDRIEEALSGIDRIAEQTNLLALNASIEAARAGEEGDGFAVVAEEVKNLAEEAQSQAGEIETVLEEVREATDRTVEQLDEAIVEIDNGAEQVETTMQSLDAVTETVEAAADGIESVSAVTDDQAQTSESVAHRAETLAERADAIEGDVHSIRDARTDQTDMLAEIGDALSAAAATGTAGTGRQLSTGVNDLDAACDGGLVDGGRLVLEHDDGAADGLIAQLCAAALESGRAVSLTPTATLDRETLSTALSSVGRTLETELREDRLFVLDAFGGWGDSRNVFDLGAESLGEVNRTTDERRSEPLFVVGNIAGEIEVLGEAAARKARYENDGSVLEETDTVLNVIDTATVDDQFGAFYVGAADQTLQLSRRKGDWRFQHNDDQPVPVEPLESPPYLAVK</sequence>
<dbReference type="Gene3D" id="3.40.50.300">
    <property type="entry name" value="P-loop containing nucleotide triphosphate hydrolases"/>
    <property type="match status" value="1"/>
</dbReference>
<evidence type="ECO:0000256" key="1">
    <source>
        <dbReference type="ARBA" id="ARBA00023224"/>
    </source>
</evidence>
<dbReference type="InterPro" id="IPR004089">
    <property type="entry name" value="MCPsignal_dom"/>
</dbReference>
<evidence type="ECO:0000313" key="7">
    <source>
        <dbReference type="EMBL" id="CAI48912.1"/>
    </source>
</evidence>
<evidence type="ECO:0000256" key="3">
    <source>
        <dbReference type="PROSITE-ProRule" id="PRU00284"/>
    </source>
</evidence>
<evidence type="ECO:0000256" key="2">
    <source>
        <dbReference type="ARBA" id="ARBA00029447"/>
    </source>
</evidence>
<dbReference type="SUPFAM" id="SSF58104">
    <property type="entry name" value="Methyl-accepting chemotaxis protein (MCP) signaling domain"/>
    <property type="match status" value="1"/>
</dbReference>
<dbReference type="PRINTS" id="PR00260">
    <property type="entry name" value="CHEMTRNSDUCR"/>
</dbReference>
<proteinExistence type="inferred from homology"/>
<feature type="coiled-coil region" evidence="4">
    <location>
        <begin position="169"/>
        <end position="196"/>
    </location>
</feature>
<dbReference type="EMBL" id="CR936257">
    <property type="protein sequence ID" value="CAI48912.1"/>
    <property type="molecule type" value="Genomic_DNA"/>
</dbReference>
<dbReference type="OrthoDB" id="8523at2157"/>
<dbReference type="Pfam" id="PF00015">
    <property type="entry name" value="MCPsignal"/>
    <property type="match status" value="1"/>
</dbReference>
<dbReference type="AlphaFoldDB" id="A0A1U7EV81"/>
<dbReference type="InterPro" id="IPR027417">
    <property type="entry name" value="P-loop_NTPase"/>
</dbReference>
<keyword evidence="4" id="KW-0175">Coiled coil</keyword>
<keyword evidence="1 3" id="KW-0807">Transducer</keyword>
<reference evidence="7 8" key="1">
    <citation type="journal article" date="2005" name="Genome Res.">
        <title>Living with two extremes: conclusions from the genome sequence of Natronomonas pharaonis.</title>
        <authorList>
            <person name="Falb M."/>
            <person name="Pfeiffer F."/>
            <person name="Palm P."/>
            <person name="Rodewald K."/>
            <person name="Hickmann V."/>
            <person name="Tittor J."/>
            <person name="Oesterhelt D."/>
        </authorList>
    </citation>
    <scope>NUCLEOTIDE SEQUENCE [LARGE SCALE GENOMIC DNA]</scope>
    <source>
        <strain evidence="8">ATCC 35678 / DSM 2160 / CIP 103997 / JCM 8858 / NBRC 14720 / NCIMB 2260 / Gabara</strain>
    </source>
</reference>
<dbReference type="HOGENOM" id="CLU_520353_0_0_2"/>
<name>A0A1U7EV81_NATPD</name>
<dbReference type="EnsemblBacteria" id="CAI48912">
    <property type="protein sequence ID" value="CAI48912"/>
    <property type="gene ID" value="NP_1642A"/>
</dbReference>
<dbReference type="GO" id="GO:0004888">
    <property type="term" value="F:transmembrane signaling receptor activity"/>
    <property type="evidence" value="ECO:0007669"/>
    <property type="project" value="InterPro"/>
</dbReference>
<protein>
    <submittedName>
        <fullName evidence="7">Transducer protein Htr34</fullName>
    </submittedName>
</protein>